<reference evidence="2 3" key="1">
    <citation type="submission" date="2020-08" db="EMBL/GenBank/DDBJ databases">
        <authorList>
            <person name="Hejnol A."/>
        </authorList>
    </citation>
    <scope>NUCLEOTIDE SEQUENCE [LARGE SCALE GENOMIC DNA]</scope>
</reference>
<dbReference type="CDD" id="cd23814">
    <property type="entry name" value="UEV_AKTIP"/>
    <property type="match status" value="1"/>
</dbReference>
<dbReference type="OrthoDB" id="5596422at2759"/>
<accession>A0A7I8VN11</accession>
<proteinExistence type="predicted"/>
<comment type="caution">
    <text evidence="2">The sequence shown here is derived from an EMBL/GenBank/DDBJ whole genome shotgun (WGS) entry which is preliminary data.</text>
</comment>
<dbReference type="EMBL" id="CAJFCJ010000007">
    <property type="protein sequence ID" value="CAD5117109.1"/>
    <property type="molecule type" value="Genomic_DNA"/>
</dbReference>
<dbReference type="InterPro" id="IPR000608">
    <property type="entry name" value="UBC"/>
</dbReference>
<dbReference type="Gene3D" id="3.10.110.10">
    <property type="entry name" value="Ubiquitin Conjugating Enzyme"/>
    <property type="match status" value="1"/>
</dbReference>
<dbReference type="Pfam" id="PF00179">
    <property type="entry name" value="UQ_con"/>
    <property type="match status" value="1"/>
</dbReference>
<evidence type="ECO:0000313" key="3">
    <source>
        <dbReference type="Proteomes" id="UP000549394"/>
    </source>
</evidence>
<protein>
    <submittedName>
        <fullName evidence="2">DgyrCDS5917</fullName>
    </submittedName>
</protein>
<dbReference type="AlphaFoldDB" id="A0A7I8VN11"/>
<keyword evidence="3" id="KW-1185">Reference proteome</keyword>
<dbReference type="SMART" id="SM00212">
    <property type="entry name" value="UBCc"/>
    <property type="match status" value="1"/>
</dbReference>
<dbReference type="PANTHER" id="PTHR24067">
    <property type="entry name" value="UBIQUITIN-CONJUGATING ENZYME E2"/>
    <property type="match status" value="1"/>
</dbReference>
<evidence type="ECO:0000259" key="1">
    <source>
        <dbReference type="PROSITE" id="PS50127"/>
    </source>
</evidence>
<dbReference type="Proteomes" id="UP000549394">
    <property type="component" value="Unassembled WGS sequence"/>
</dbReference>
<gene>
    <name evidence="2" type="ORF">DGYR_LOCUS5669</name>
</gene>
<dbReference type="PROSITE" id="PS50127">
    <property type="entry name" value="UBC_2"/>
    <property type="match status" value="1"/>
</dbReference>
<feature type="domain" description="UBC core" evidence="1">
    <location>
        <begin position="21"/>
        <end position="169"/>
    </location>
</feature>
<name>A0A7I8VN11_9ANNE</name>
<organism evidence="2 3">
    <name type="scientific">Dimorphilus gyrociliatus</name>
    <dbReference type="NCBI Taxonomy" id="2664684"/>
    <lineage>
        <taxon>Eukaryota</taxon>
        <taxon>Metazoa</taxon>
        <taxon>Spiralia</taxon>
        <taxon>Lophotrochozoa</taxon>
        <taxon>Annelida</taxon>
        <taxon>Polychaeta</taxon>
        <taxon>Polychaeta incertae sedis</taxon>
        <taxon>Dinophilidae</taxon>
        <taxon>Dimorphilus</taxon>
    </lineage>
</organism>
<dbReference type="InterPro" id="IPR016135">
    <property type="entry name" value="UBQ-conjugating_enzyme/RWD"/>
</dbReference>
<dbReference type="SUPFAM" id="SSF54495">
    <property type="entry name" value="UBC-like"/>
    <property type="match status" value="1"/>
</dbReference>
<evidence type="ECO:0000313" key="2">
    <source>
        <dbReference type="EMBL" id="CAD5117109.1"/>
    </source>
</evidence>
<dbReference type="InterPro" id="IPR050113">
    <property type="entry name" value="Ub_conjugating_enzyme"/>
</dbReference>
<sequence>MSNRIGQRSDLSSSKKIEPLFLEYSLLAEFNLLQRQKLPGIYVIPAANSPSIWFGVIFLRQGMYEGSCFKFTIHIPPNYPDSDCPKINFDTRVFHPCVDQRSGEVDVKRAFRHWRKNRNHIGEVLMYVRSIFYQIDSTNPKNEEAAELYDKNIEEFKKRVTECVQQSRSCIYDPPSSEDPHAIRFSEWDNEKHAEARKKLFNH</sequence>